<evidence type="ECO:0000256" key="1">
    <source>
        <dbReference type="SAM" id="MobiDB-lite"/>
    </source>
</evidence>
<dbReference type="AlphaFoldDB" id="A0A9Q5YIG1"/>
<evidence type="ECO:0000313" key="3">
    <source>
        <dbReference type="Proteomes" id="UP000422232"/>
    </source>
</evidence>
<dbReference type="GeneID" id="66739870"/>
<accession>A0A9Q5YIG1</accession>
<dbReference type="RefSeq" id="WP_032126306.1">
    <property type="nucleotide sequence ID" value="NZ_CP012413.1"/>
</dbReference>
<reference evidence="2 3" key="1">
    <citation type="submission" date="2019-04" db="EMBL/GenBank/DDBJ databases">
        <title>Complete genome sequencing of Piscirickettsia salmonis strain Psal-009.</title>
        <authorList>
            <person name="Schober I."/>
            <person name="Bunk B."/>
            <person name="Sproer C."/>
            <person name="Carril G.P."/>
            <person name="Riedel T."/>
            <person name="Flores-Herrera P.A."/>
            <person name="Nourdin-Galindo G."/>
            <person name="Marshall S.H."/>
            <person name="Overmann J."/>
        </authorList>
    </citation>
    <scope>NUCLEOTIDE SEQUENCE [LARGE SCALE GENOMIC DNA]</scope>
    <source>
        <strain evidence="2 3">Psal-009</strain>
    </source>
</reference>
<protein>
    <submittedName>
        <fullName evidence="2">Uncharacterized protein</fullName>
    </submittedName>
</protein>
<dbReference type="Proteomes" id="UP000422232">
    <property type="component" value="Chromosome"/>
</dbReference>
<organism evidence="2 3">
    <name type="scientific">Piscirickettsia salmonis</name>
    <dbReference type="NCBI Taxonomy" id="1238"/>
    <lineage>
        <taxon>Bacteria</taxon>
        <taxon>Pseudomonadati</taxon>
        <taxon>Pseudomonadota</taxon>
        <taxon>Gammaproteobacteria</taxon>
        <taxon>Thiotrichales</taxon>
        <taxon>Piscirickettsiaceae</taxon>
        <taxon>Piscirickettsia</taxon>
    </lineage>
</organism>
<name>A0A9Q5YIG1_PISSA</name>
<feature type="region of interest" description="Disordered" evidence="1">
    <location>
        <begin position="55"/>
        <end position="98"/>
    </location>
</feature>
<sequence length="98" mass="10893">MQAAFDYLMAKEPSLQQLTEQLSQYESDLITSTSLKSLYSGSTSVCAKILEKIRTRSHEQTTADTPEPSELPFFSQQQANTSAASPVESMENRPPHQP</sequence>
<evidence type="ECO:0000313" key="2">
    <source>
        <dbReference type="EMBL" id="QGO07070.1"/>
    </source>
</evidence>
<gene>
    <name evidence="2" type="ORF">Psal009_03007</name>
</gene>
<feature type="compositionally biased region" description="Polar residues" evidence="1">
    <location>
        <begin position="74"/>
        <end position="84"/>
    </location>
</feature>
<dbReference type="EMBL" id="CP038908">
    <property type="protein sequence ID" value="QGO07070.1"/>
    <property type="molecule type" value="Genomic_DNA"/>
</dbReference>
<keyword evidence="3" id="KW-1185">Reference proteome</keyword>
<proteinExistence type="predicted"/>